<reference evidence="2" key="2">
    <citation type="journal article" date="2015" name="Fish Shellfish Immunol.">
        <title>Early steps in the European eel (Anguilla anguilla)-Vibrio vulnificus interaction in the gills: Role of the RtxA13 toxin.</title>
        <authorList>
            <person name="Callol A."/>
            <person name="Pajuelo D."/>
            <person name="Ebbesson L."/>
            <person name="Teles M."/>
            <person name="MacKenzie S."/>
            <person name="Amaro C."/>
        </authorList>
    </citation>
    <scope>NUCLEOTIDE SEQUENCE</scope>
</reference>
<sequence length="69" mass="7564">MAVSLLQHTKLVSCCVKRFCFGISVAPGSHQKPQTDSARTVPQNDIMPNSPRPPHFLCTPTDWLSGSLK</sequence>
<organism evidence="2">
    <name type="scientific">Anguilla anguilla</name>
    <name type="common">European freshwater eel</name>
    <name type="synonym">Muraena anguilla</name>
    <dbReference type="NCBI Taxonomy" id="7936"/>
    <lineage>
        <taxon>Eukaryota</taxon>
        <taxon>Metazoa</taxon>
        <taxon>Chordata</taxon>
        <taxon>Craniata</taxon>
        <taxon>Vertebrata</taxon>
        <taxon>Euteleostomi</taxon>
        <taxon>Actinopterygii</taxon>
        <taxon>Neopterygii</taxon>
        <taxon>Teleostei</taxon>
        <taxon>Anguilliformes</taxon>
        <taxon>Anguillidae</taxon>
        <taxon>Anguilla</taxon>
    </lineage>
</organism>
<feature type="compositionally biased region" description="Polar residues" evidence="1">
    <location>
        <begin position="31"/>
        <end position="47"/>
    </location>
</feature>
<dbReference type="EMBL" id="GBXM01013691">
    <property type="protein sequence ID" value="JAH94886.1"/>
    <property type="molecule type" value="Transcribed_RNA"/>
</dbReference>
<feature type="region of interest" description="Disordered" evidence="1">
    <location>
        <begin position="28"/>
        <end position="54"/>
    </location>
</feature>
<accession>A0A0E9WXJ6</accession>
<evidence type="ECO:0000313" key="2">
    <source>
        <dbReference type="EMBL" id="JAH94886.1"/>
    </source>
</evidence>
<dbReference type="AlphaFoldDB" id="A0A0E9WXJ6"/>
<evidence type="ECO:0000256" key="1">
    <source>
        <dbReference type="SAM" id="MobiDB-lite"/>
    </source>
</evidence>
<name>A0A0E9WXJ6_ANGAN</name>
<reference evidence="2" key="1">
    <citation type="submission" date="2014-11" db="EMBL/GenBank/DDBJ databases">
        <authorList>
            <person name="Amaro Gonzalez C."/>
        </authorList>
    </citation>
    <scope>NUCLEOTIDE SEQUENCE</scope>
</reference>
<protein>
    <submittedName>
        <fullName evidence="2">Uncharacterized protein</fullName>
    </submittedName>
</protein>
<proteinExistence type="predicted"/>